<proteinExistence type="predicted"/>
<name>A0A3P3W8N3_9FLAO</name>
<reference evidence="3 4" key="1">
    <citation type="submission" date="2018-11" db="EMBL/GenBank/DDBJ databases">
        <title>Flavobacterium sp. nov., YIM 102701-2 draft genome.</title>
        <authorList>
            <person name="Li G."/>
            <person name="Jiang Y."/>
        </authorList>
    </citation>
    <scope>NUCLEOTIDE SEQUENCE [LARGE SCALE GENOMIC DNA]</scope>
    <source>
        <strain evidence="3 4">YIM 102701-2</strain>
    </source>
</reference>
<gene>
    <name evidence="3" type="ORF">EG240_05815</name>
</gene>
<dbReference type="Proteomes" id="UP000275719">
    <property type="component" value="Unassembled WGS sequence"/>
</dbReference>
<comment type="caution">
    <text evidence="3">The sequence shown here is derived from an EMBL/GenBank/DDBJ whole genome shotgun (WGS) entry which is preliminary data.</text>
</comment>
<accession>A0A3P3W8N3</accession>
<evidence type="ECO:0000256" key="1">
    <source>
        <dbReference type="SAM" id="Coils"/>
    </source>
</evidence>
<dbReference type="RefSeq" id="WP_125018413.1">
    <property type="nucleotide sequence ID" value="NZ_RQVQ01000010.1"/>
</dbReference>
<organism evidence="3 4">
    <name type="scientific">Paenimyroides tangerinum</name>
    <dbReference type="NCBI Taxonomy" id="2488728"/>
    <lineage>
        <taxon>Bacteria</taxon>
        <taxon>Pseudomonadati</taxon>
        <taxon>Bacteroidota</taxon>
        <taxon>Flavobacteriia</taxon>
        <taxon>Flavobacteriales</taxon>
        <taxon>Flavobacteriaceae</taxon>
        <taxon>Paenimyroides</taxon>
    </lineage>
</organism>
<dbReference type="AlphaFoldDB" id="A0A3P3W8N3"/>
<feature type="region of interest" description="Disordered" evidence="2">
    <location>
        <begin position="53"/>
        <end position="87"/>
    </location>
</feature>
<protein>
    <submittedName>
        <fullName evidence="3">Uncharacterized protein</fullName>
    </submittedName>
</protein>
<dbReference type="EMBL" id="RQVQ01000010">
    <property type="protein sequence ID" value="RRJ91521.1"/>
    <property type="molecule type" value="Genomic_DNA"/>
</dbReference>
<evidence type="ECO:0000313" key="3">
    <source>
        <dbReference type="EMBL" id="RRJ91521.1"/>
    </source>
</evidence>
<sequence length="195" mass="21129">MFPKANLSQKRIDAIAAKLESKVADDADETAIDDVVNQANDFMDFEAIAKEDDRIRTLEANQKKAGEGEGEPNPPGTPPTPPTDETPEWAKSLLQKVEAIEKGEITKSKVTTVADLFSKSEVLKGLPENQKQSWMKRVNLDAEDLATEISSLEAEYTELKQSIVDSSDYAGAPFRATEAGGSVSDAELDAVMGNL</sequence>
<evidence type="ECO:0000256" key="2">
    <source>
        <dbReference type="SAM" id="MobiDB-lite"/>
    </source>
</evidence>
<feature type="compositionally biased region" description="Pro residues" evidence="2">
    <location>
        <begin position="72"/>
        <end position="84"/>
    </location>
</feature>
<evidence type="ECO:0000313" key="4">
    <source>
        <dbReference type="Proteomes" id="UP000275719"/>
    </source>
</evidence>
<keyword evidence="1" id="KW-0175">Coiled coil</keyword>
<feature type="compositionally biased region" description="Basic and acidic residues" evidence="2">
    <location>
        <begin position="53"/>
        <end position="67"/>
    </location>
</feature>
<keyword evidence="4" id="KW-1185">Reference proteome</keyword>
<dbReference type="OrthoDB" id="1345538at2"/>
<feature type="coiled-coil region" evidence="1">
    <location>
        <begin position="135"/>
        <end position="162"/>
    </location>
</feature>